<dbReference type="RefSeq" id="WP_039212419.1">
    <property type="nucleotide sequence ID" value="NZ_JSCE01000265.1"/>
</dbReference>
<name>A0A0B2JE54_9FIRM</name>
<dbReference type="GO" id="GO:0016702">
    <property type="term" value="F:oxidoreductase activity, acting on single donors with incorporation of molecular oxygen, incorporation of two atoms of oxygen"/>
    <property type="evidence" value="ECO:0007669"/>
    <property type="project" value="UniProtKB-ARBA"/>
</dbReference>
<evidence type="ECO:0000313" key="7">
    <source>
        <dbReference type="EMBL" id="KHM45083.1"/>
    </source>
</evidence>
<dbReference type="Proteomes" id="UP000030993">
    <property type="component" value="Unassembled WGS sequence"/>
</dbReference>
<keyword evidence="3" id="KW-0479">Metal-binding</keyword>
<evidence type="ECO:0000256" key="5">
    <source>
        <dbReference type="ARBA" id="ARBA00023002"/>
    </source>
</evidence>
<keyword evidence="4" id="KW-0862">Zinc</keyword>
<dbReference type="SUPFAM" id="SSF53213">
    <property type="entry name" value="LigB-like"/>
    <property type="match status" value="1"/>
</dbReference>
<dbReference type="eggNOG" id="COG3384">
    <property type="taxonomic scope" value="Bacteria"/>
</dbReference>
<accession>A0A0B2JE54</accession>
<keyword evidence="5" id="KW-0560">Oxidoreductase</keyword>
<dbReference type="PANTHER" id="PTHR30096">
    <property type="entry name" value="4,5-DOPA DIOXYGENASE EXTRADIOL-LIKE PROTEIN"/>
    <property type="match status" value="1"/>
</dbReference>
<proteinExistence type="inferred from homology"/>
<keyword evidence="8" id="KW-1185">Reference proteome</keyword>
<sequence length="271" mass="30061">MDDIRMPVIFSGHGSPMTALDMNDITAGMRAVGESVLRIFGRPKAILAISAHWFTEGTYIQSAPQPKQEYDFQGFPEELSQVAYPVTGCGDLTQRVQELLGDKVSVNDDWGIDHGTWSVLVHMFPKADVPVVQLSVNKSFTAQDCYDLGKALVQLRNEGYLIFGSGNIVYDPEKVGYTADKSALRNREGTQEAIAFNNYICRAVEYHHEDRALNWEIGPNSEYAVPTVDHYWPLLYTLGAADGDDGVAVNRVFTMGSVAMTMFAFGMFPKQ</sequence>
<dbReference type="PIRSF" id="PIRSF006157">
    <property type="entry name" value="Doxgns_DODA"/>
    <property type="match status" value="1"/>
</dbReference>
<evidence type="ECO:0000256" key="1">
    <source>
        <dbReference type="ARBA" id="ARBA00001947"/>
    </source>
</evidence>
<dbReference type="Pfam" id="PF02900">
    <property type="entry name" value="LigB"/>
    <property type="match status" value="1"/>
</dbReference>
<dbReference type="InterPro" id="IPR014436">
    <property type="entry name" value="Extradiol_dOase_DODA"/>
</dbReference>
<evidence type="ECO:0000259" key="6">
    <source>
        <dbReference type="Pfam" id="PF02900"/>
    </source>
</evidence>
<dbReference type="AlphaFoldDB" id="A0A0B2JE54"/>
<dbReference type="Gene3D" id="3.40.830.10">
    <property type="entry name" value="LigB-like"/>
    <property type="match status" value="1"/>
</dbReference>
<reference evidence="7 8" key="1">
    <citation type="journal article" date="2013" name="PLoS ONE">
        <title>Identification and characterization of three novel lipases belonging to families II and V from Anaerovibrio lipolyticus 5ST.</title>
        <authorList>
            <person name="Prive F."/>
            <person name="Kaderbhai N.N."/>
            <person name="Girdwood S."/>
            <person name="Worgan H.J."/>
            <person name="Pinloche E."/>
            <person name="Scollan N.D."/>
            <person name="Huws S.A."/>
            <person name="Newbold C.J."/>
        </authorList>
    </citation>
    <scope>NUCLEOTIDE SEQUENCE [LARGE SCALE GENOMIC DNA]</scope>
    <source>
        <strain evidence="7 8">5S</strain>
    </source>
</reference>
<evidence type="ECO:0000256" key="2">
    <source>
        <dbReference type="ARBA" id="ARBA00007581"/>
    </source>
</evidence>
<dbReference type="EMBL" id="JSCE01000265">
    <property type="protein sequence ID" value="KHM45083.1"/>
    <property type="molecule type" value="Genomic_DNA"/>
</dbReference>
<protein>
    <submittedName>
        <fullName evidence="7">Extradiol ring-cleavage dioxygenase</fullName>
    </submittedName>
</protein>
<evidence type="ECO:0000256" key="4">
    <source>
        <dbReference type="ARBA" id="ARBA00022833"/>
    </source>
</evidence>
<dbReference type="GO" id="GO:0008198">
    <property type="term" value="F:ferrous iron binding"/>
    <property type="evidence" value="ECO:0007669"/>
    <property type="project" value="InterPro"/>
</dbReference>
<dbReference type="PANTHER" id="PTHR30096:SF0">
    <property type="entry name" value="4,5-DOPA DIOXYGENASE EXTRADIOL-LIKE PROTEIN"/>
    <property type="match status" value="1"/>
</dbReference>
<keyword evidence="7" id="KW-0223">Dioxygenase</keyword>
<organism evidence="7 8">
    <name type="scientific">Anaerovibrio lipolyticus</name>
    <dbReference type="NCBI Taxonomy" id="82374"/>
    <lineage>
        <taxon>Bacteria</taxon>
        <taxon>Bacillati</taxon>
        <taxon>Bacillota</taxon>
        <taxon>Negativicutes</taxon>
        <taxon>Selenomonadales</taxon>
        <taxon>Selenomonadaceae</taxon>
        <taxon>Anaerovibrio</taxon>
    </lineage>
</organism>
<evidence type="ECO:0000313" key="8">
    <source>
        <dbReference type="Proteomes" id="UP000030993"/>
    </source>
</evidence>
<gene>
    <name evidence="7" type="ORF">NZ47_14070</name>
</gene>
<comment type="caution">
    <text evidence="7">The sequence shown here is derived from an EMBL/GenBank/DDBJ whole genome shotgun (WGS) entry which is preliminary data.</text>
</comment>
<comment type="similarity">
    <text evidence="2">Belongs to the DODA-type extradiol aromatic ring-opening dioxygenase family.</text>
</comment>
<evidence type="ECO:0000256" key="3">
    <source>
        <dbReference type="ARBA" id="ARBA00022723"/>
    </source>
</evidence>
<comment type="cofactor">
    <cofactor evidence="1">
        <name>Zn(2+)</name>
        <dbReference type="ChEBI" id="CHEBI:29105"/>
    </cofactor>
</comment>
<dbReference type="GO" id="GO:0008270">
    <property type="term" value="F:zinc ion binding"/>
    <property type="evidence" value="ECO:0007669"/>
    <property type="project" value="InterPro"/>
</dbReference>
<dbReference type="CDD" id="cd07363">
    <property type="entry name" value="45_DOPA_Dioxygenase"/>
    <property type="match status" value="1"/>
</dbReference>
<feature type="domain" description="Extradiol ring-cleavage dioxygenase class III enzyme subunit B" evidence="6">
    <location>
        <begin position="25"/>
        <end position="176"/>
    </location>
</feature>
<dbReference type="InterPro" id="IPR004183">
    <property type="entry name" value="Xdiol_dOase_suB"/>
</dbReference>
<dbReference type="STRING" id="82374.NZ47_14070"/>